<dbReference type="PANTHER" id="PTHR43877:SF2">
    <property type="entry name" value="AMINOALKYLPHOSPHONATE N-ACETYLTRANSFERASE-RELATED"/>
    <property type="match status" value="1"/>
</dbReference>
<evidence type="ECO:0000256" key="2">
    <source>
        <dbReference type="ARBA" id="ARBA00023315"/>
    </source>
</evidence>
<evidence type="ECO:0000259" key="3">
    <source>
        <dbReference type="PROSITE" id="PS51186"/>
    </source>
</evidence>
<dbReference type="InterPro" id="IPR050832">
    <property type="entry name" value="Bact_Acetyltransf"/>
</dbReference>
<sequence length="143" mass="15223">MSAADAVPDVRELVATDVDAIVALWHEAGLTRPWNPPHDDVALALAGPSSTILGIDVDGVLAATALAGHDGHRGWLYYVAVADAHRGTGLGRAVVTAAEAWLSRRDIRKVQLMVRAGNPAAGLYEHLGYERQDVTVLGRWLDA</sequence>
<evidence type="ECO:0000313" key="4">
    <source>
        <dbReference type="EMBL" id="SDH98524.1"/>
    </source>
</evidence>
<accession>A0A1G8GVV1</accession>
<dbReference type="GO" id="GO:0016747">
    <property type="term" value="F:acyltransferase activity, transferring groups other than amino-acyl groups"/>
    <property type="evidence" value="ECO:0007669"/>
    <property type="project" value="InterPro"/>
</dbReference>
<keyword evidence="1" id="KW-0808">Transferase</keyword>
<dbReference type="Proteomes" id="UP000198822">
    <property type="component" value="Chromosome I"/>
</dbReference>
<dbReference type="Pfam" id="PF00583">
    <property type="entry name" value="Acetyltransf_1"/>
    <property type="match status" value="1"/>
</dbReference>
<proteinExistence type="predicted"/>
<dbReference type="AlphaFoldDB" id="A0A1G8GVV1"/>
<dbReference type="SUPFAM" id="SSF55729">
    <property type="entry name" value="Acyl-CoA N-acyltransferases (Nat)"/>
    <property type="match status" value="1"/>
</dbReference>
<evidence type="ECO:0000313" key="5">
    <source>
        <dbReference type="Proteomes" id="UP000198822"/>
    </source>
</evidence>
<dbReference type="Gene3D" id="3.40.630.30">
    <property type="match status" value="1"/>
</dbReference>
<dbReference type="EMBL" id="LT629695">
    <property type="protein sequence ID" value="SDH98524.1"/>
    <property type="molecule type" value="Genomic_DNA"/>
</dbReference>
<dbReference type="STRING" id="399736.SAMN04489720_3093"/>
<reference evidence="5" key="1">
    <citation type="submission" date="2016-10" db="EMBL/GenBank/DDBJ databases">
        <authorList>
            <person name="Varghese N."/>
            <person name="Submissions S."/>
        </authorList>
    </citation>
    <scope>NUCLEOTIDE SEQUENCE [LARGE SCALE GENOMIC DNA]</scope>
    <source>
        <strain evidence="5">DSM 22002</strain>
    </source>
</reference>
<organism evidence="4 5">
    <name type="scientific">Agrococcus jejuensis</name>
    <dbReference type="NCBI Taxonomy" id="399736"/>
    <lineage>
        <taxon>Bacteria</taxon>
        <taxon>Bacillati</taxon>
        <taxon>Actinomycetota</taxon>
        <taxon>Actinomycetes</taxon>
        <taxon>Micrococcales</taxon>
        <taxon>Microbacteriaceae</taxon>
        <taxon>Agrococcus</taxon>
    </lineage>
</organism>
<dbReference type="InterPro" id="IPR016181">
    <property type="entry name" value="Acyl_CoA_acyltransferase"/>
</dbReference>
<name>A0A1G8GVV1_9MICO</name>
<dbReference type="CDD" id="cd04301">
    <property type="entry name" value="NAT_SF"/>
    <property type="match status" value="1"/>
</dbReference>
<gene>
    <name evidence="4" type="ORF">SAMN04489720_3093</name>
</gene>
<dbReference type="PROSITE" id="PS51186">
    <property type="entry name" value="GNAT"/>
    <property type="match status" value="1"/>
</dbReference>
<dbReference type="RefSeq" id="WP_092506475.1">
    <property type="nucleotide sequence ID" value="NZ_LT629695.1"/>
</dbReference>
<dbReference type="PANTHER" id="PTHR43877">
    <property type="entry name" value="AMINOALKYLPHOSPHONATE N-ACETYLTRANSFERASE-RELATED-RELATED"/>
    <property type="match status" value="1"/>
</dbReference>
<dbReference type="OrthoDB" id="1821130at2"/>
<keyword evidence="5" id="KW-1185">Reference proteome</keyword>
<protein>
    <recommendedName>
        <fullName evidence="3">N-acetyltransferase domain-containing protein</fullName>
    </recommendedName>
</protein>
<dbReference type="InterPro" id="IPR000182">
    <property type="entry name" value="GNAT_dom"/>
</dbReference>
<dbReference type="NCBIfam" id="NF002959">
    <property type="entry name" value="PRK03624.1"/>
    <property type="match status" value="1"/>
</dbReference>
<feature type="domain" description="N-acetyltransferase" evidence="3">
    <location>
        <begin position="8"/>
        <end position="143"/>
    </location>
</feature>
<keyword evidence="2" id="KW-0012">Acyltransferase</keyword>
<evidence type="ECO:0000256" key="1">
    <source>
        <dbReference type="ARBA" id="ARBA00022679"/>
    </source>
</evidence>